<evidence type="ECO:0000256" key="4">
    <source>
        <dbReference type="ARBA" id="ARBA00023136"/>
    </source>
</evidence>
<dbReference type="GO" id="GO:0072659">
    <property type="term" value="P:protein localization to plasma membrane"/>
    <property type="evidence" value="ECO:0007669"/>
    <property type="project" value="TreeGrafter"/>
</dbReference>
<organism evidence="7">
    <name type="scientific">Strongyloides stercoralis</name>
    <name type="common">Threadworm</name>
    <dbReference type="NCBI Taxonomy" id="6248"/>
    <lineage>
        <taxon>Eukaryota</taxon>
        <taxon>Metazoa</taxon>
        <taxon>Ecdysozoa</taxon>
        <taxon>Nematoda</taxon>
        <taxon>Chromadorea</taxon>
        <taxon>Rhabditida</taxon>
        <taxon>Tylenchina</taxon>
        <taxon>Panagrolaimomorpha</taxon>
        <taxon>Strongyloidoidea</taxon>
        <taxon>Strongyloididae</taxon>
        <taxon>Strongyloides</taxon>
    </lineage>
</organism>
<keyword evidence="5" id="KW-0337">GPI-anchor biosynthesis</keyword>
<feature type="transmembrane region" description="Helical" evidence="5">
    <location>
        <begin position="355"/>
        <end position="375"/>
    </location>
</feature>
<keyword evidence="5" id="KW-0808">Transferase</keyword>
<name>A0A0K0DTA0_STRER</name>
<dbReference type="EC" id="2.3.-.-" evidence="5"/>
<dbReference type="Pfam" id="PF06423">
    <property type="entry name" value="GWT1"/>
    <property type="match status" value="1"/>
</dbReference>
<feature type="transmembrane region" description="Helical" evidence="5">
    <location>
        <begin position="78"/>
        <end position="95"/>
    </location>
</feature>
<dbReference type="WBParaSite" id="TCONS_00009271.p1">
    <property type="protein sequence ID" value="TCONS_00009271.p1"/>
    <property type="gene ID" value="XLOC_007100"/>
</dbReference>
<dbReference type="UniPathway" id="UPA00196"/>
<evidence type="ECO:0000256" key="2">
    <source>
        <dbReference type="ARBA" id="ARBA00022692"/>
    </source>
</evidence>
<feature type="transmembrane region" description="Helical" evidence="5">
    <location>
        <begin position="146"/>
        <end position="170"/>
    </location>
</feature>
<evidence type="ECO:0000313" key="6">
    <source>
        <dbReference type="Proteomes" id="UP000035681"/>
    </source>
</evidence>
<comment type="pathway">
    <text evidence="5">Glycolipid biosynthesis; glycosylphosphatidylinositol-anchor biosynthesis.</text>
</comment>
<reference evidence="7" key="1">
    <citation type="submission" date="2015-08" db="UniProtKB">
        <authorList>
            <consortium name="WormBaseParasite"/>
        </authorList>
    </citation>
    <scope>IDENTIFICATION</scope>
</reference>
<dbReference type="InterPro" id="IPR009447">
    <property type="entry name" value="PIGW/GWT1"/>
</dbReference>
<protein>
    <recommendedName>
        <fullName evidence="5">Phosphatidylinositol-glycan biosynthesis class W protein</fullName>
        <ecNumber evidence="5">2.3.-.-</ecNumber>
    </recommendedName>
</protein>
<comment type="function">
    <text evidence="5">A acetyltransferase, which acetylates the inositol ring of phosphatidylinositol during biosynthesis of GPI-anchor.</text>
</comment>
<keyword evidence="2 5" id="KW-0812">Transmembrane</keyword>
<dbReference type="PANTHER" id="PTHR20661">
    <property type="entry name" value="PHOSPHATIDYLINOSITOL-GLYCAN BIOSYNTHESIS CLASS W PROTEIN"/>
    <property type="match status" value="1"/>
</dbReference>
<dbReference type="GO" id="GO:0032216">
    <property type="term" value="F:glucosaminyl-phosphatidylinositol O-acyltransferase activity"/>
    <property type="evidence" value="ECO:0007669"/>
    <property type="project" value="TreeGrafter"/>
</dbReference>
<comment type="similarity">
    <text evidence="5">Belongs to the PIGW family.</text>
</comment>
<dbReference type="Proteomes" id="UP000035681">
    <property type="component" value="Unplaced"/>
</dbReference>
<keyword evidence="5" id="KW-0256">Endoplasmic reticulum</keyword>
<dbReference type="STRING" id="6248.A0A0K0DTA0"/>
<feature type="transmembrane region" description="Helical" evidence="5">
    <location>
        <begin position="116"/>
        <end position="134"/>
    </location>
</feature>
<feature type="transmembrane region" description="Helical" evidence="5">
    <location>
        <begin position="223"/>
        <end position="241"/>
    </location>
</feature>
<evidence type="ECO:0000256" key="3">
    <source>
        <dbReference type="ARBA" id="ARBA00022989"/>
    </source>
</evidence>
<evidence type="ECO:0000313" key="7">
    <source>
        <dbReference type="WBParaSite" id="SSTP_0000046200.1"/>
    </source>
</evidence>
<dbReference type="AlphaFoldDB" id="A0A0K0DTA0"/>
<evidence type="ECO:0000256" key="5">
    <source>
        <dbReference type="RuleBase" id="RU280819"/>
    </source>
</evidence>
<comment type="subcellular location">
    <subcellularLocation>
        <location evidence="5">Endoplasmic reticulum membrane</location>
        <topology evidence="5">Multi-pass membrane protein</topology>
    </subcellularLocation>
    <subcellularLocation>
        <location evidence="1">Membrane</location>
        <topology evidence="1">Multi-pass membrane protein</topology>
    </subcellularLocation>
</comment>
<dbReference type="GO" id="GO:0006506">
    <property type="term" value="P:GPI anchor biosynthetic process"/>
    <property type="evidence" value="ECO:0007669"/>
    <property type="project" value="UniProtKB-UniPathway"/>
</dbReference>
<feature type="transmembrane region" description="Helical" evidence="5">
    <location>
        <begin position="49"/>
        <end position="72"/>
    </location>
</feature>
<keyword evidence="6" id="KW-1185">Reference proteome</keyword>
<feature type="transmembrane region" description="Helical" evidence="5">
    <location>
        <begin position="191"/>
        <end position="211"/>
    </location>
</feature>
<feature type="transmembrane region" description="Helical" evidence="5">
    <location>
        <begin position="287"/>
        <end position="304"/>
    </location>
</feature>
<feature type="transmembrane region" description="Helical" evidence="5">
    <location>
        <begin position="316"/>
        <end position="335"/>
    </location>
</feature>
<sequence>MDKNKLHEEFVSGGVGDHPWVVPIQGICGGMLILFNYNIMKLFNLKLNGFIQIIYNFSIIVIPYIFLMTILSKNLLEIFIALSTIIILFQIFNPQQKDNDVKKNIDKNFYFPEFDCLRSCILIPTAIAILAVDFKIFPRSWGKTEYYGYSVMDVGTSGSFMIMGIGDEIVYQKNKLNNTMQLQKKGLLKQLPSWLVLFILGIIRMAFISIFDYHSHISEYGVHWNFFITMGCVILLSKLFSKYISEKMLIICLILNFFFLNICGLQEWGLDNNISRTNIVSSNKEGIISILGYFSIYLLYRIYGKYFILIKKSQNYVDLLFIIKTLLAPTLFFLLQLISVKLLGEPSRRVYNIPFFFYTAGTTSLWFSLMMYGAYSSENLRNLKSNKDLLYLLSKYGLYFFLLANLLTGLVNISIVTFEINNSLISLIMSNLYDNDDPFDNEANIKKQLYTMRKDISSTINEIHNQQKKDKQGNNLYCNIKGDELIKMEEDSFVPGSFKSSREDKNKKIQTLKKSPLTVTNDNKQQNQFLGNIYFAETTNERKEKWINILQQRRINNK</sequence>
<keyword evidence="5" id="KW-0012">Acyltransferase</keyword>
<feature type="transmembrane region" description="Helical" evidence="5">
    <location>
        <begin position="248"/>
        <end position="267"/>
    </location>
</feature>
<dbReference type="GO" id="GO:0005789">
    <property type="term" value="C:endoplasmic reticulum membrane"/>
    <property type="evidence" value="ECO:0007669"/>
    <property type="project" value="UniProtKB-SubCell"/>
</dbReference>
<keyword evidence="3 5" id="KW-1133">Transmembrane helix</keyword>
<proteinExistence type="inferred from homology"/>
<accession>A0A0K0DTA0</accession>
<keyword evidence="4 5" id="KW-0472">Membrane</keyword>
<feature type="transmembrane region" description="Helical" evidence="5">
    <location>
        <begin position="396"/>
        <end position="418"/>
    </location>
</feature>
<dbReference type="PANTHER" id="PTHR20661:SF0">
    <property type="entry name" value="PHOSPHATIDYLINOSITOL-GLYCAN BIOSYNTHESIS CLASS W PROTEIN"/>
    <property type="match status" value="1"/>
</dbReference>
<feature type="transmembrane region" description="Helical" evidence="5">
    <location>
        <begin position="20"/>
        <end position="37"/>
    </location>
</feature>
<dbReference type="WBParaSite" id="SSTP_0000046200.1">
    <property type="protein sequence ID" value="SSTP_0000046200.1"/>
    <property type="gene ID" value="SSTP_0000046200"/>
</dbReference>
<evidence type="ECO:0000256" key="1">
    <source>
        <dbReference type="ARBA" id="ARBA00004141"/>
    </source>
</evidence>